<evidence type="ECO:0000313" key="8">
    <source>
        <dbReference type="EMBL" id="KAB7505571.1"/>
    </source>
</evidence>
<dbReference type="SMART" id="SM00233">
    <property type="entry name" value="PH"/>
    <property type="match status" value="1"/>
</dbReference>
<keyword evidence="2" id="KW-0344">Guanine-nucleotide releasing factor</keyword>
<dbReference type="InterPro" id="IPR035892">
    <property type="entry name" value="C2_domain_sf"/>
</dbReference>
<dbReference type="Pfam" id="PF11878">
    <property type="entry name" value="DOCK_C-D_N"/>
    <property type="match status" value="1"/>
</dbReference>
<evidence type="ECO:0000259" key="5">
    <source>
        <dbReference type="PROSITE" id="PS50003"/>
    </source>
</evidence>
<dbReference type="PROSITE" id="PS51651">
    <property type="entry name" value="DOCKER"/>
    <property type="match status" value="1"/>
</dbReference>
<dbReference type="InterPro" id="IPR046769">
    <property type="entry name" value="DOCKER_Lobe_A"/>
</dbReference>
<dbReference type="Proteomes" id="UP000326759">
    <property type="component" value="Unassembled WGS sequence"/>
</dbReference>
<feature type="domain" description="PH" evidence="5">
    <location>
        <begin position="161"/>
        <end position="272"/>
    </location>
</feature>
<feature type="compositionally biased region" description="Basic and acidic residues" evidence="4">
    <location>
        <begin position="273"/>
        <end position="284"/>
    </location>
</feature>
<dbReference type="Pfam" id="PF14429">
    <property type="entry name" value="DOCK-C2"/>
    <property type="match status" value="1"/>
</dbReference>
<proteinExistence type="inferred from homology"/>
<reference evidence="8 9" key="1">
    <citation type="journal article" date="2019" name="PLoS Biol.">
        <title>Sex chromosomes control vertical transmission of feminizing Wolbachia symbionts in an isopod.</title>
        <authorList>
            <person name="Becking T."/>
            <person name="Chebbi M.A."/>
            <person name="Giraud I."/>
            <person name="Moumen B."/>
            <person name="Laverre T."/>
            <person name="Caubet Y."/>
            <person name="Peccoud J."/>
            <person name="Gilbert C."/>
            <person name="Cordaux R."/>
        </authorList>
    </citation>
    <scope>NUCLEOTIDE SEQUENCE [LARGE SCALE GENOMIC DNA]</scope>
    <source>
        <strain evidence="8">ANa2</strain>
        <tissue evidence="8">Whole body excluding digestive tract and cuticle</tissue>
    </source>
</reference>
<feature type="compositionally biased region" description="Polar residues" evidence="4">
    <location>
        <begin position="1236"/>
        <end position="1246"/>
    </location>
</feature>
<dbReference type="OrthoDB" id="47328at2759"/>
<dbReference type="EMBL" id="SEYY01001196">
    <property type="protein sequence ID" value="KAB7505571.1"/>
    <property type="molecule type" value="Genomic_DNA"/>
</dbReference>
<dbReference type="Gene3D" id="2.60.40.150">
    <property type="entry name" value="C2 domain"/>
    <property type="match status" value="1"/>
</dbReference>
<comment type="similarity">
    <text evidence="3">Belongs to the DOCK family.</text>
</comment>
<dbReference type="PROSITE" id="PS50003">
    <property type="entry name" value="PH_DOMAIN"/>
    <property type="match status" value="1"/>
</dbReference>
<dbReference type="PROSITE" id="PS51650">
    <property type="entry name" value="C2_DOCK"/>
    <property type="match status" value="1"/>
</dbReference>
<evidence type="ECO:0000256" key="3">
    <source>
        <dbReference type="PROSITE-ProRule" id="PRU00983"/>
    </source>
</evidence>
<evidence type="ECO:0000259" key="6">
    <source>
        <dbReference type="PROSITE" id="PS51650"/>
    </source>
</evidence>
<dbReference type="Pfam" id="PF20422">
    <property type="entry name" value="DHR-2_Lobe_B"/>
    <property type="match status" value="1"/>
</dbReference>
<dbReference type="InterPro" id="IPR043161">
    <property type="entry name" value="DOCK_C_lobe_A"/>
</dbReference>
<dbReference type="InterPro" id="IPR011993">
    <property type="entry name" value="PH-like_dom_sf"/>
</dbReference>
<evidence type="ECO:0000256" key="1">
    <source>
        <dbReference type="ARBA" id="ARBA00022553"/>
    </source>
</evidence>
<dbReference type="Pfam" id="PF06920">
    <property type="entry name" value="DHR-2_Lobe_A"/>
    <property type="match status" value="1"/>
</dbReference>
<feature type="compositionally biased region" description="Polar residues" evidence="4">
    <location>
        <begin position="1215"/>
        <end position="1226"/>
    </location>
</feature>
<dbReference type="PANTHER" id="PTHR23317">
    <property type="entry name" value="DEDICATOR OF CYTOKINESIS DOCK"/>
    <property type="match status" value="1"/>
</dbReference>
<feature type="domain" description="DOCKER" evidence="7">
    <location>
        <begin position="1606"/>
        <end position="1995"/>
    </location>
</feature>
<accession>A0A5N5TGG9</accession>
<dbReference type="SUPFAM" id="SSF48371">
    <property type="entry name" value="ARM repeat"/>
    <property type="match status" value="1"/>
</dbReference>
<feature type="region of interest" description="Disordered" evidence="4">
    <location>
        <begin position="1274"/>
        <end position="1321"/>
    </location>
</feature>
<name>A0A5N5TGG9_9CRUS</name>
<dbReference type="InterPro" id="IPR016024">
    <property type="entry name" value="ARM-type_fold"/>
</dbReference>
<feature type="compositionally biased region" description="Acidic residues" evidence="4">
    <location>
        <begin position="1306"/>
        <end position="1315"/>
    </location>
</feature>
<dbReference type="Gene3D" id="1.25.40.410">
    <property type="match status" value="1"/>
</dbReference>
<evidence type="ECO:0000259" key="7">
    <source>
        <dbReference type="PROSITE" id="PS51651"/>
    </source>
</evidence>
<protein>
    <submittedName>
        <fullName evidence="8">Dedicator of cytokinesis protein 9</fullName>
    </submittedName>
</protein>
<dbReference type="InterPro" id="IPR046770">
    <property type="entry name" value="DOCKER_Lobe_B"/>
</dbReference>
<evidence type="ECO:0000313" key="9">
    <source>
        <dbReference type="Proteomes" id="UP000326759"/>
    </source>
</evidence>
<dbReference type="InterPro" id="IPR001849">
    <property type="entry name" value="PH_domain"/>
</dbReference>
<dbReference type="InterPro" id="IPR027007">
    <property type="entry name" value="C2_DOCK-type_domain"/>
</dbReference>
<dbReference type="GO" id="GO:0005085">
    <property type="term" value="F:guanyl-nucleotide exchange factor activity"/>
    <property type="evidence" value="ECO:0007669"/>
    <property type="project" value="UniProtKB-KW"/>
</dbReference>
<dbReference type="Pfam" id="PF00169">
    <property type="entry name" value="PH"/>
    <property type="match status" value="1"/>
</dbReference>
<dbReference type="SUPFAM" id="SSF50729">
    <property type="entry name" value="PH domain-like"/>
    <property type="match status" value="1"/>
</dbReference>
<dbReference type="GO" id="GO:0007264">
    <property type="term" value="P:small GTPase-mediated signal transduction"/>
    <property type="evidence" value="ECO:0007669"/>
    <property type="project" value="InterPro"/>
</dbReference>
<dbReference type="InterPro" id="IPR046773">
    <property type="entry name" value="DOCKER_Lobe_C"/>
</dbReference>
<dbReference type="InterPro" id="IPR026791">
    <property type="entry name" value="DOCK"/>
</dbReference>
<sequence>MAERRFTRGLGRVGLAAQLREDVSQAVRATATQARPRLADPIDFEEYVNKNKVVLSNDPLRELVMYPADDISYTIVNRETRTLHSLASVLLEKEVSNPLVKQCLTTYSQPLTTITYKYLPYSGSYLQLPRLPKVDDLKEQVYEIDTDIEQRDLAILSNGENILKRGYLLKAPEGGNEKIFGNFSAKTFKRRFACLRQEVDGTYLLEFHKDERKNDSKGALVMDFCTQINKNPRRGKCCFELTFSEGGKSVLLSAESEADLEDWMDKLTRVIHADKPQDDHRSERGITPPSSNYGTLRGLEHSLNPQLIKYAHETDFSIAQARKEDRHQLFNCYSSLPRHEGENGSIEYRDESDIYPFEEKFGVRIRITCKSIKFKLQAPIDSADGLLGQIEPYFTSLALYDTINGCKISEDFHFDLNNSFSRGLLQKNKKKEEKFRDFKDHLSSVPIPLQLAGVPEEWLAYPKQSTMSVQNPHSEIYLVLKIEKVLQGSINQSVEPYIKNPDPKSLQKLQKNIKTCCQRLGEYRMPFGWCARSVFKSNGEIDSVAEFSPIYKSEEKKISDTEMLKLLNDFKKPEKMNKLTVIPGSVSVEVSSSHQTLPNSVTSALEPVKPFPNPPTHEPTFEVQEFLRSKVDFIHPYISFCNHLYLYPKFLNYENQKSFSRARNLVCMVELRDSDMEGSQPLKVIHSSPGLSGVFISTSYTAVLHHNTFPEWNDEIKIALPHNLTPSHHLLFTFAHIAIEGAKAGKKEDPIETVGYSWLPLINKGRICTEEQVLPVAAHLPFKYLSVEPLGLGKGFSGPEIRWVDGQKNMFKVQMRLVSTILSNDQHLTNFFNTSASLIPSDNTSISSNISLPKMVLTNDVEMALFALDIKNIIEFLPTILNQLFLVMLSGGIDVPINVTRVLVHITHEIYEAGREDIIYSYIKYVQNITSQGKKTVHEELCQSLAQLLQSSNVDPLTSNKILKHLQFFFSFVSRSMTIHLLTTARIKVNSKMVRNERFSEDFQLAVKSLVELVSTNIIQKYKEMPVETRAANKALAHFLKQCLGMMNRGYVFGLIKLYLECFSPGDPITLHSFKFTVMRIVCSHEHFIPLNLPVFNTPNSIDPKKAKLRHSIDEFHLSPEFNSHHFLVGALLSEVRSALGEVGEVQRLSISVLRDLLAKHAFDDRYLQSAQQGRVSTLYFPVISVLMENVSRLSWPYHAKGSSYAPSLRKGNDARSSTRTKTSSIYGRAGGSLDLSGTPTPSLRSSIRGEVGRSDSSYLAIIAGPGAHGIPYVSQQPLSPPLVHGRSNTSLESEDRPPSVANSDLQEEEDDLDDTASSISKSHSRNLSVAFTGESGTVRYDKLGSSEVKDLLMCFLHVLKHVSEVHLVTWWLTLTKESLTNFFTLLTSHDGEGWVKALQEANLATEVGLIVLDVLCNFTTHCGDLVKGEGCEEILQQVFSLHLLFLQLGQSESLMKHVFAALRAFINNFPSALFQGIVICKLTNMRHEACAVLYLLMRSNYEFTRRTGINRVHLQVIISVSQLLGEVIGLNNSRFQESMALINSYASSDKAMTNTGKNSDIFVRFVSEVRDLTKRIRTVLVATAQMREHERDPEMLCDLQHSLAASYAATPELRTTWLQAMAKHHVKNGDMSEAAFCQLHIAALMAEYLKHQGEYPEGCKVFEIVSPNIPIDESNLRLDADLVGIFINVSLSLQLTKMSQCNAYSRAVEVNASQKRLLGRYFRVAFYGATYFEEEAGKAYVYKEPKVTSLAEISERLYHQYCEKFGKESVKMIMDSNFVDADELDSRYAYIQVTHVHPYFPEEERPNRQTEFEKNHNINSFVFETPFTLEGKAHGKLEDQWKRRVLVTTAYSFPYVKKRILITSTEVNEMSPIEVAIDEMESRVKELKEIINKKPTDVKKLQLKLQGSISVQVNAGPLAYASTFLEELRSVSYPVNQVARLKDVYREFMMTSKQALDLNGSLISNDQYEYQMALETNFTELLNSLSTIFNEPLLLAQVQVDSLLKRSSQHYLSMISSPGGASIA</sequence>
<dbReference type="InterPro" id="IPR027357">
    <property type="entry name" value="DOCKER_dom"/>
</dbReference>
<feature type="domain" description="C2 DOCK-type" evidence="6">
    <location>
        <begin position="641"/>
        <end position="818"/>
    </location>
</feature>
<dbReference type="Gene3D" id="2.30.29.30">
    <property type="entry name" value="Pleckstrin-homology domain (PH domain)/Phosphotyrosine-binding domain (PTB)"/>
    <property type="match status" value="1"/>
</dbReference>
<evidence type="ECO:0000256" key="4">
    <source>
        <dbReference type="SAM" id="MobiDB-lite"/>
    </source>
</evidence>
<keyword evidence="9" id="KW-1185">Reference proteome</keyword>
<dbReference type="Pfam" id="PF20421">
    <property type="entry name" value="DHR-2_Lobe_C"/>
    <property type="match status" value="1"/>
</dbReference>
<keyword evidence="1" id="KW-0597">Phosphoprotein</keyword>
<feature type="region of interest" description="Disordered" evidence="4">
    <location>
        <begin position="273"/>
        <end position="294"/>
    </location>
</feature>
<organism evidence="8 9">
    <name type="scientific">Armadillidium nasatum</name>
    <dbReference type="NCBI Taxonomy" id="96803"/>
    <lineage>
        <taxon>Eukaryota</taxon>
        <taxon>Metazoa</taxon>
        <taxon>Ecdysozoa</taxon>
        <taxon>Arthropoda</taxon>
        <taxon>Crustacea</taxon>
        <taxon>Multicrustacea</taxon>
        <taxon>Malacostraca</taxon>
        <taxon>Eumalacostraca</taxon>
        <taxon>Peracarida</taxon>
        <taxon>Isopoda</taxon>
        <taxon>Oniscidea</taxon>
        <taxon>Crinocheta</taxon>
        <taxon>Armadillidiidae</taxon>
        <taxon>Armadillidium</taxon>
    </lineage>
</organism>
<comment type="caution">
    <text evidence="8">The sequence shown here is derived from an EMBL/GenBank/DDBJ whole genome shotgun (WGS) entry which is preliminary data.</text>
</comment>
<evidence type="ECO:0000256" key="2">
    <source>
        <dbReference type="ARBA" id="ARBA00022658"/>
    </source>
</evidence>
<dbReference type="InterPro" id="IPR043162">
    <property type="entry name" value="DOCK_C_lobe_C"/>
</dbReference>
<dbReference type="PANTHER" id="PTHR23317:SF26">
    <property type="entry name" value="ZIZIMIN, ISOFORM K"/>
    <property type="match status" value="1"/>
</dbReference>
<dbReference type="Gene3D" id="1.20.58.740">
    <property type="match status" value="1"/>
</dbReference>
<gene>
    <name evidence="8" type="primary">DOCK9</name>
    <name evidence="8" type="ORF">Anas_00311</name>
</gene>
<dbReference type="InterPro" id="IPR021816">
    <property type="entry name" value="DOCK_C/D_N"/>
</dbReference>
<feature type="region of interest" description="Disordered" evidence="4">
    <location>
        <begin position="1204"/>
        <end position="1250"/>
    </location>
</feature>